<comment type="subcellular location">
    <subcellularLocation>
        <location evidence="1">Cell membrane</location>
        <topology evidence="1">Multi-pass membrane protein</topology>
    </subcellularLocation>
</comment>
<dbReference type="SUPFAM" id="SSF143865">
    <property type="entry name" value="CorA soluble domain-like"/>
    <property type="match status" value="1"/>
</dbReference>
<dbReference type="STRING" id="469371.Tbis_0485"/>
<dbReference type="GO" id="GO:0015087">
    <property type="term" value="F:cobalt ion transmembrane transporter activity"/>
    <property type="evidence" value="ECO:0007669"/>
    <property type="project" value="TreeGrafter"/>
</dbReference>
<keyword evidence="3" id="KW-0813">Transport</keyword>
<dbReference type="GO" id="GO:0015095">
    <property type="term" value="F:magnesium ion transmembrane transporter activity"/>
    <property type="evidence" value="ECO:0007669"/>
    <property type="project" value="TreeGrafter"/>
</dbReference>
<evidence type="ECO:0000256" key="4">
    <source>
        <dbReference type="ARBA" id="ARBA00022475"/>
    </source>
</evidence>
<dbReference type="EMBL" id="CP001874">
    <property type="protein sequence ID" value="ADG87213.1"/>
    <property type="molecule type" value="Genomic_DNA"/>
</dbReference>
<evidence type="ECO:0000313" key="10">
    <source>
        <dbReference type="Proteomes" id="UP000006640"/>
    </source>
</evidence>
<feature type="transmembrane region" description="Helical" evidence="8">
    <location>
        <begin position="266"/>
        <end position="284"/>
    </location>
</feature>
<dbReference type="SUPFAM" id="SSF144083">
    <property type="entry name" value="Magnesium transport protein CorA, transmembrane region"/>
    <property type="match status" value="1"/>
</dbReference>
<organism evidence="9 10">
    <name type="scientific">Thermobispora bispora (strain ATCC 19993 / DSM 43833 / CBS 139.67 / JCM 10125 / KCTC 9307 / NBRC 14880 / R51)</name>
    <dbReference type="NCBI Taxonomy" id="469371"/>
    <lineage>
        <taxon>Bacteria</taxon>
        <taxon>Bacillati</taxon>
        <taxon>Actinomycetota</taxon>
        <taxon>Actinomycetes</taxon>
        <taxon>Streptosporangiales</taxon>
        <taxon>Streptosporangiaceae</taxon>
        <taxon>Thermobispora</taxon>
    </lineage>
</organism>
<dbReference type="Gene3D" id="3.30.460.20">
    <property type="entry name" value="CorA soluble domain-like"/>
    <property type="match status" value="1"/>
</dbReference>
<protein>
    <submittedName>
        <fullName evidence="9">Mg2 transporter protein CorA family protein</fullName>
    </submittedName>
</protein>
<name>D6Y4F9_THEBD</name>
<dbReference type="InterPro" id="IPR045861">
    <property type="entry name" value="CorA_cytoplasmic_dom"/>
</dbReference>
<dbReference type="Gene3D" id="1.20.58.340">
    <property type="entry name" value="Magnesium transport protein CorA, transmembrane region"/>
    <property type="match status" value="2"/>
</dbReference>
<keyword evidence="7 8" id="KW-0472">Membrane</keyword>
<evidence type="ECO:0000313" key="9">
    <source>
        <dbReference type="EMBL" id="ADG87213.1"/>
    </source>
</evidence>
<dbReference type="Proteomes" id="UP000006640">
    <property type="component" value="Chromosome"/>
</dbReference>
<evidence type="ECO:0000256" key="1">
    <source>
        <dbReference type="ARBA" id="ARBA00004651"/>
    </source>
</evidence>
<sequence>MARSRLYRNGALAAEGFPAAEVAGLIRDPSAVVWLDLCAPGREELEALGAELGVHELAVEDAVKRRQRPKLDAYDGHLFLSVHAARFDAGSGGLRVAEAAAFVARNVLVTVREPDFPIDEVVRRWDEQAGLAAHGVMFLLYGLLDYVVDTHFDAVERIDDEVEALEETVFGDGPVTPADQRRAYRIRKSLVRLRRIVVPMREVVNGLMRREEELGDGRMRPYLLDVYDHVLRATEWTESLRELLADIREAHLTMQGNRMNMIMKRVTSWAAIIAVPTLITGFYGQNLPFPGFGQVWGFWVSNALIVIASVTLYLTFRSRDWL</sequence>
<evidence type="ECO:0000256" key="6">
    <source>
        <dbReference type="ARBA" id="ARBA00022989"/>
    </source>
</evidence>
<dbReference type="Pfam" id="PF01544">
    <property type="entry name" value="CorA"/>
    <property type="match status" value="1"/>
</dbReference>
<reference evidence="9 10" key="1">
    <citation type="submission" date="2010-01" db="EMBL/GenBank/DDBJ databases">
        <title>The complete genome of Thermobispora bispora DSM 43833.</title>
        <authorList>
            <consortium name="US DOE Joint Genome Institute (JGI-PGF)"/>
            <person name="Lucas S."/>
            <person name="Copeland A."/>
            <person name="Lapidus A."/>
            <person name="Glavina del Rio T."/>
            <person name="Dalin E."/>
            <person name="Tice H."/>
            <person name="Bruce D."/>
            <person name="Goodwin L."/>
            <person name="Pitluck S."/>
            <person name="Kyrpides N."/>
            <person name="Mavromatis K."/>
            <person name="Ivanova N."/>
            <person name="Mikhailova N."/>
            <person name="Chertkov O."/>
            <person name="Brettin T."/>
            <person name="Detter J.C."/>
            <person name="Han C."/>
            <person name="Larimer F."/>
            <person name="Land M."/>
            <person name="Hauser L."/>
            <person name="Markowitz V."/>
            <person name="Cheng J.-F."/>
            <person name="Hugenholtz P."/>
            <person name="Woyke T."/>
            <person name="Wu D."/>
            <person name="Jando M."/>
            <person name="Schneider S."/>
            <person name="Klenk H.-P."/>
            <person name="Eisen J.A."/>
        </authorList>
    </citation>
    <scope>NUCLEOTIDE SEQUENCE [LARGE SCALE GENOMIC DNA]</scope>
    <source>
        <strain evidence="10">ATCC 19993 / DSM 43833 / CBS 139.67 / JCM 10125 / KCTC 9307 / NBRC 14880 / R51</strain>
    </source>
</reference>
<dbReference type="PANTHER" id="PTHR46494:SF1">
    <property type="entry name" value="CORA FAMILY METAL ION TRANSPORTER (EUROFUNG)"/>
    <property type="match status" value="1"/>
</dbReference>
<dbReference type="eggNOG" id="COG0598">
    <property type="taxonomic scope" value="Bacteria"/>
</dbReference>
<dbReference type="RefSeq" id="WP_013130746.1">
    <property type="nucleotide sequence ID" value="NC_014165.1"/>
</dbReference>
<keyword evidence="5 8" id="KW-0812">Transmembrane</keyword>
<evidence type="ECO:0000256" key="2">
    <source>
        <dbReference type="ARBA" id="ARBA00009765"/>
    </source>
</evidence>
<gene>
    <name evidence="9" type="ordered locus">Tbis_0485</name>
</gene>
<feature type="transmembrane region" description="Helical" evidence="8">
    <location>
        <begin position="296"/>
        <end position="316"/>
    </location>
</feature>
<dbReference type="HOGENOM" id="CLU_007127_0_2_11"/>
<accession>D6Y4F9</accession>
<dbReference type="InterPro" id="IPR045863">
    <property type="entry name" value="CorA_TM1_TM2"/>
</dbReference>
<comment type="similarity">
    <text evidence="2">Belongs to the CorA metal ion transporter (MIT) (TC 1.A.35) family.</text>
</comment>
<evidence type="ECO:0000256" key="8">
    <source>
        <dbReference type="SAM" id="Phobius"/>
    </source>
</evidence>
<evidence type="ECO:0000256" key="7">
    <source>
        <dbReference type="ARBA" id="ARBA00023136"/>
    </source>
</evidence>
<dbReference type="AlphaFoldDB" id="D6Y4F9"/>
<dbReference type="GO" id="GO:0050897">
    <property type="term" value="F:cobalt ion binding"/>
    <property type="evidence" value="ECO:0007669"/>
    <property type="project" value="TreeGrafter"/>
</dbReference>
<evidence type="ECO:0000256" key="5">
    <source>
        <dbReference type="ARBA" id="ARBA00022692"/>
    </source>
</evidence>
<dbReference type="GO" id="GO:0005886">
    <property type="term" value="C:plasma membrane"/>
    <property type="evidence" value="ECO:0007669"/>
    <property type="project" value="UniProtKB-SubCell"/>
</dbReference>
<proteinExistence type="inferred from homology"/>
<dbReference type="KEGG" id="tbi:Tbis_0485"/>
<keyword evidence="10" id="KW-1185">Reference proteome</keyword>
<dbReference type="GO" id="GO:0000287">
    <property type="term" value="F:magnesium ion binding"/>
    <property type="evidence" value="ECO:0007669"/>
    <property type="project" value="TreeGrafter"/>
</dbReference>
<dbReference type="CDD" id="cd12822">
    <property type="entry name" value="TmCorA-like"/>
    <property type="match status" value="1"/>
</dbReference>
<keyword evidence="6 8" id="KW-1133">Transmembrane helix</keyword>
<dbReference type="PANTHER" id="PTHR46494">
    <property type="entry name" value="CORA FAMILY METAL ION TRANSPORTER (EUROFUNG)"/>
    <property type="match status" value="1"/>
</dbReference>
<dbReference type="InterPro" id="IPR002523">
    <property type="entry name" value="MgTranspt_CorA/ZnTranspt_ZntB"/>
</dbReference>
<keyword evidence="4" id="KW-1003">Cell membrane</keyword>
<evidence type="ECO:0000256" key="3">
    <source>
        <dbReference type="ARBA" id="ARBA00022448"/>
    </source>
</evidence>